<feature type="domain" description="Aminoacyl-tRNA synthetase class II (D/K/N)" evidence="4">
    <location>
        <begin position="2"/>
        <end position="42"/>
    </location>
</feature>
<dbReference type="PANTHER" id="PTHR42918:SF15">
    <property type="entry name" value="LYSINE--TRNA LIGASE, CHLOROPLASTIC_MITOCHONDRIAL"/>
    <property type="match status" value="1"/>
</dbReference>
<sequence length="48" mass="5191">MDDDFLYALENGLPPMGGLGIGIDRLIVLRTQIRGVLAFPFTKPGSKS</sequence>
<dbReference type="SUPFAM" id="SSF55681">
    <property type="entry name" value="Class II aaRS and biotin synthetases"/>
    <property type="match status" value="1"/>
</dbReference>
<keyword evidence="1" id="KW-0436">Ligase</keyword>
<evidence type="ECO:0000256" key="1">
    <source>
        <dbReference type="ARBA" id="ARBA00022598"/>
    </source>
</evidence>
<proteinExistence type="predicted"/>
<dbReference type="PANTHER" id="PTHR42918">
    <property type="entry name" value="LYSYL-TRNA SYNTHETASE"/>
    <property type="match status" value="1"/>
</dbReference>
<name>A0ABP9BMS9_9MICC</name>
<dbReference type="InterPro" id="IPR004364">
    <property type="entry name" value="Aa-tRNA-synt_II"/>
</dbReference>
<evidence type="ECO:0000256" key="3">
    <source>
        <dbReference type="ARBA" id="ARBA00022840"/>
    </source>
</evidence>
<evidence type="ECO:0000313" key="5">
    <source>
        <dbReference type="EMBL" id="GAA4797655.1"/>
    </source>
</evidence>
<comment type="caution">
    <text evidence="5">The sequence shown here is derived from an EMBL/GenBank/DDBJ whole genome shotgun (WGS) entry which is preliminary data.</text>
</comment>
<keyword evidence="6" id="KW-1185">Reference proteome</keyword>
<dbReference type="Gene3D" id="3.30.930.10">
    <property type="entry name" value="Bira Bifunctional Protein, Domain 2"/>
    <property type="match status" value="1"/>
</dbReference>
<organism evidence="5 6">
    <name type="scientific">Rothia endophytica</name>
    <dbReference type="NCBI Taxonomy" id="1324766"/>
    <lineage>
        <taxon>Bacteria</taxon>
        <taxon>Bacillati</taxon>
        <taxon>Actinomycetota</taxon>
        <taxon>Actinomycetes</taxon>
        <taxon>Micrococcales</taxon>
        <taxon>Micrococcaceae</taxon>
        <taxon>Rothia</taxon>
    </lineage>
</organism>
<accession>A0ABP9BMS9</accession>
<dbReference type="InterPro" id="IPR045864">
    <property type="entry name" value="aa-tRNA-synth_II/BPL/LPL"/>
</dbReference>
<dbReference type="EMBL" id="BAABKP010000003">
    <property type="protein sequence ID" value="GAA4797655.1"/>
    <property type="molecule type" value="Genomic_DNA"/>
</dbReference>
<gene>
    <name evidence="5" type="ORF">GCM10023352_16570</name>
</gene>
<evidence type="ECO:0000259" key="4">
    <source>
        <dbReference type="Pfam" id="PF00152"/>
    </source>
</evidence>
<reference evidence="6" key="1">
    <citation type="journal article" date="2019" name="Int. J. Syst. Evol. Microbiol.">
        <title>The Global Catalogue of Microorganisms (GCM) 10K type strain sequencing project: providing services to taxonomists for standard genome sequencing and annotation.</title>
        <authorList>
            <consortium name="The Broad Institute Genomics Platform"/>
            <consortium name="The Broad Institute Genome Sequencing Center for Infectious Disease"/>
            <person name="Wu L."/>
            <person name="Ma J."/>
        </authorList>
    </citation>
    <scope>NUCLEOTIDE SEQUENCE [LARGE SCALE GENOMIC DNA]</scope>
    <source>
        <strain evidence="6">JCM 18541</strain>
    </source>
</reference>
<keyword evidence="2" id="KW-0547">Nucleotide-binding</keyword>
<evidence type="ECO:0000256" key="2">
    <source>
        <dbReference type="ARBA" id="ARBA00022741"/>
    </source>
</evidence>
<evidence type="ECO:0000313" key="6">
    <source>
        <dbReference type="Proteomes" id="UP001500187"/>
    </source>
</evidence>
<protein>
    <recommendedName>
        <fullName evidence="4">Aminoacyl-tRNA synthetase class II (D/K/N) domain-containing protein</fullName>
    </recommendedName>
</protein>
<dbReference type="Proteomes" id="UP001500187">
    <property type="component" value="Unassembled WGS sequence"/>
</dbReference>
<keyword evidence="3" id="KW-0067">ATP-binding</keyword>
<dbReference type="Pfam" id="PF00152">
    <property type="entry name" value="tRNA-synt_2"/>
    <property type="match status" value="1"/>
</dbReference>